<proteinExistence type="inferred from homology"/>
<evidence type="ECO:0000259" key="3">
    <source>
        <dbReference type="Pfam" id="PF03816"/>
    </source>
</evidence>
<protein>
    <submittedName>
        <fullName evidence="5">LytR family transcriptional regulator</fullName>
    </submittedName>
</protein>
<gene>
    <name evidence="5" type="ORF">EFY87_09510</name>
</gene>
<evidence type="ECO:0000313" key="5">
    <source>
        <dbReference type="EMBL" id="RNI22312.1"/>
    </source>
</evidence>
<dbReference type="Pfam" id="PF03816">
    <property type="entry name" value="LytR_cpsA_psr"/>
    <property type="match status" value="1"/>
</dbReference>
<dbReference type="Proteomes" id="UP000271678">
    <property type="component" value="Unassembled WGS sequence"/>
</dbReference>
<sequence>MRSRRRRRVIIRRLIIGTAAIMVLVVGGVAAYGAYLYHDINQVRRSAVLKGTPAKTKAGTNLLVMGLDSRVDENGNPLPKKIYEALHTGDQSVGGLNSNVLMLIHISGDGKHAVGISIPRDDYVAFPGCPDGECHGKIKEAYGLAADQKQRELSAKGVTGQAAYQQSRDAGRAAEIKTVDQFLGVHISSFIEVTMVAFYQFAQVVQPIKVCVKENTVDTFSGADFHKGVQEISASQALAFVRQRRDTHNPSLNFTDLDRERRQQAFIISLLTQLKSADTLLDPTKTLGLMDVAKKNIVLSQNLNTLALVGIAEHLAGGGLHFYTMPIQSFGVVDGQDVNLVDAARVRATAAQLLSGKPAPKHHAAPADPPPPVADYTVSVTNASGIAGAAAAQESSLTGKGYRAGTIGNGPTQSATVVKYNPADKAAAHALARTVGAGTTIAADPSLAAGQLVVVLGTAPLGGPTSVPTAVSGTGGGRSGPPVTALTDINSGGVPCVK</sequence>
<comment type="similarity">
    <text evidence="1">Belongs to the LytR/CpsA/Psr (LCP) family.</text>
</comment>
<comment type="caution">
    <text evidence="5">The sequence shown here is derived from an EMBL/GenBank/DDBJ whole genome shotgun (WGS) entry which is preliminary data.</text>
</comment>
<feature type="domain" description="LytR/CpsA/Psr regulator C-terminal" evidence="4">
    <location>
        <begin position="375"/>
        <end position="458"/>
    </location>
</feature>
<organism evidence="5 6">
    <name type="scientific">Flexivirga caeni</name>
    <dbReference type="NCBI Taxonomy" id="2294115"/>
    <lineage>
        <taxon>Bacteria</taxon>
        <taxon>Bacillati</taxon>
        <taxon>Actinomycetota</taxon>
        <taxon>Actinomycetes</taxon>
        <taxon>Micrococcales</taxon>
        <taxon>Dermacoccaceae</taxon>
        <taxon>Flexivirga</taxon>
    </lineage>
</organism>
<dbReference type="OrthoDB" id="9782542at2"/>
<dbReference type="EMBL" id="RJJQ01000008">
    <property type="protein sequence ID" value="RNI22312.1"/>
    <property type="molecule type" value="Genomic_DNA"/>
</dbReference>
<dbReference type="PANTHER" id="PTHR33392:SF6">
    <property type="entry name" value="POLYISOPRENYL-TEICHOIC ACID--PEPTIDOGLYCAN TEICHOIC ACID TRANSFERASE TAGU"/>
    <property type="match status" value="1"/>
</dbReference>
<evidence type="ECO:0000256" key="1">
    <source>
        <dbReference type="ARBA" id="ARBA00006068"/>
    </source>
</evidence>
<evidence type="ECO:0000256" key="2">
    <source>
        <dbReference type="SAM" id="MobiDB-lite"/>
    </source>
</evidence>
<feature type="domain" description="Cell envelope-related transcriptional attenuator" evidence="3">
    <location>
        <begin position="97"/>
        <end position="275"/>
    </location>
</feature>
<dbReference type="AlphaFoldDB" id="A0A3M9M9T5"/>
<evidence type="ECO:0000313" key="6">
    <source>
        <dbReference type="Proteomes" id="UP000271678"/>
    </source>
</evidence>
<keyword evidence="6" id="KW-1185">Reference proteome</keyword>
<dbReference type="PANTHER" id="PTHR33392">
    <property type="entry name" value="POLYISOPRENYL-TEICHOIC ACID--PEPTIDOGLYCAN TEICHOIC ACID TRANSFERASE TAGU"/>
    <property type="match status" value="1"/>
</dbReference>
<dbReference type="Gene3D" id="3.30.70.2390">
    <property type="match status" value="1"/>
</dbReference>
<reference evidence="5 6" key="1">
    <citation type="submission" date="2018-11" db="EMBL/GenBank/DDBJ databases">
        <title>Draft genome of Simplicispira Flexivirga sp. BO-16.</title>
        <authorList>
            <person name="Im W.T."/>
        </authorList>
    </citation>
    <scope>NUCLEOTIDE SEQUENCE [LARGE SCALE GENOMIC DNA]</scope>
    <source>
        <strain evidence="5 6">BO-16</strain>
    </source>
</reference>
<dbReference type="Pfam" id="PF13399">
    <property type="entry name" value="LytR_C"/>
    <property type="match status" value="1"/>
</dbReference>
<dbReference type="InterPro" id="IPR027381">
    <property type="entry name" value="LytR/CpsA/Psr_C"/>
</dbReference>
<name>A0A3M9M9T5_9MICO</name>
<evidence type="ECO:0000259" key="4">
    <source>
        <dbReference type="Pfam" id="PF13399"/>
    </source>
</evidence>
<dbReference type="InterPro" id="IPR050922">
    <property type="entry name" value="LytR/CpsA/Psr_CW_biosynth"/>
</dbReference>
<dbReference type="InterPro" id="IPR004474">
    <property type="entry name" value="LytR_CpsA_psr"/>
</dbReference>
<dbReference type="NCBIfam" id="TIGR00350">
    <property type="entry name" value="lytR_cpsA_psr"/>
    <property type="match status" value="1"/>
</dbReference>
<accession>A0A3M9M9T5</accession>
<dbReference type="Gene3D" id="3.40.630.190">
    <property type="entry name" value="LCP protein"/>
    <property type="match status" value="1"/>
</dbReference>
<feature type="region of interest" description="Disordered" evidence="2">
    <location>
        <begin position="355"/>
        <end position="376"/>
    </location>
</feature>